<dbReference type="PANTHER" id="PTHR18964:SF149">
    <property type="entry name" value="BIFUNCTIONAL UDP-N-ACETYLGLUCOSAMINE 2-EPIMERASE_N-ACETYLMANNOSAMINE KINASE"/>
    <property type="match status" value="1"/>
</dbReference>
<dbReference type="InterPro" id="IPR000600">
    <property type="entry name" value="ROK"/>
</dbReference>
<keyword evidence="2" id="KW-0808">Transferase</keyword>
<dbReference type="PANTHER" id="PTHR18964">
    <property type="entry name" value="ROK (REPRESSOR, ORF, KINASE) FAMILY"/>
    <property type="match status" value="1"/>
</dbReference>
<dbReference type="EMBL" id="QFQP01000078">
    <property type="protein sequence ID" value="PZR03641.1"/>
    <property type="molecule type" value="Genomic_DNA"/>
</dbReference>
<dbReference type="AlphaFoldDB" id="A0A2W5V108"/>
<dbReference type="Proteomes" id="UP000249061">
    <property type="component" value="Unassembled WGS sequence"/>
</dbReference>
<sequence>MTYALGLDIGGSTARAAVVERETGRVVESRKYAWLERSPQAVVDGTAELIRSLPATDGVVGVGFAGMLDGSVVVNAPNLGWRDVDFGGALSRALNGRPVQLINDLSAAAWGEYVAGAAKGVRDSLTVFAGTGVGSAIIAGGVLQTGASQVAGEFGHVKLFPEGGRRCGCGQDGCLEAYAGGAKLAEWMKEEGLEGGAGELEALAAQGNAVAQKLYEFVATQLALAIANQVTVLNPAVLVLGGGVLLRSPGLVARIREVVARRSTVSSAKAVRVTMAQLGDDSGLVGAALLG</sequence>
<dbReference type="GO" id="GO:0016301">
    <property type="term" value="F:kinase activity"/>
    <property type="evidence" value="ECO:0007669"/>
    <property type="project" value="UniProtKB-KW"/>
</dbReference>
<evidence type="ECO:0000313" key="3">
    <source>
        <dbReference type="Proteomes" id="UP000249061"/>
    </source>
</evidence>
<reference evidence="2 3" key="1">
    <citation type="submission" date="2017-08" db="EMBL/GenBank/DDBJ databases">
        <title>Infants hospitalized years apart are colonized by the same room-sourced microbial strains.</title>
        <authorList>
            <person name="Brooks B."/>
            <person name="Olm M.R."/>
            <person name="Firek B.A."/>
            <person name="Baker R."/>
            <person name="Thomas B.C."/>
            <person name="Morowitz M.J."/>
            <person name="Banfield J.F."/>
        </authorList>
    </citation>
    <scope>NUCLEOTIDE SEQUENCE [LARGE SCALE GENOMIC DNA]</scope>
    <source>
        <strain evidence="2">S2_003_000_R2_14</strain>
    </source>
</reference>
<dbReference type="SUPFAM" id="SSF53067">
    <property type="entry name" value="Actin-like ATPase domain"/>
    <property type="match status" value="1"/>
</dbReference>
<dbReference type="Gene3D" id="3.30.420.40">
    <property type="match status" value="2"/>
</dbReference>
<protein>
    <submittedName>
        <fullName evidence="2">Glucokinase</fullName>
    </submittedName>
</protein>
<evidence type="ECO:0000313" key="2">
    <source>
        <dbReference type="EMBL" id="PZR03641.1"/>
    </source>
</evidence>
<comment type="similarity">
    <text evidence="1">Belongs to the ROK (NagC/XylR) family.</text>
</comment>
<dbReference type="Pfam" id="PF00480">
    <property type="entry name" value="ROK"/>
    <property type="match status" value="1"/>
</dbReference>
<evidence type="ECO:0000256" key="1">
    <source>
        <dbReference type="ARBA" id="ARBA00006479"/>
    </source>
</evidence>
<keyword evidence="2" id="KW-0418">Kinase</keyword>
<accession>A0A2W5V108</accession>
<proteinExistence type="inferred from homology"/>
<dbReference type="InterPro" id="IPR043129">
    <property type="entry name" value="ATPase_NBD"/>
</dbReference>
<name>A0A2W5V108_9BACT</name>
<gene>
    <name evidence="2" type="ORF">DI536_35680</name>
</gene>
<organism evidence="2 3">
    <name type="scientific">Archangium gephyra</name>
    <dbReference type="NCBI Taxonomy" id="48"/>
    <lineage>
        <taxon>Bacteria</taxon>
        <taxon>Pseudomonadati</taxon>
        <taxon>Myxococcota</taxon>
        <taxon>Myxococcia</taxon>
        <taxon>Myxococcales</taxon>
        <taxon>Cystobacterineae</taxon>
        <taxon>Archangiaceae</taxon>
        <taxon>Archangium</taxon>
    </lineage>
</organism>
<comment type="caution">
    <text evidence="2">The sequence shown here is derived from an EMBL/GenBank/DDBJ whole genome shotgun (WGS) entry which is preliminary data.</text>
</comment>